<gene>
    <name evidence="2" type="ORF">CYLTODRAFT_490124</name>
</gene>
<evidence type="ECO:0000313" key="3">
    <source>
        <dbReference type="Proteomes" id="UP000054007"/>
    </source>
</evidence>
<protein>
    <submittedName>
        <fullName evidence="2">Uncharacterized protein</fullName>
    </submittedName>
</protein>
<name>A0A0D7BD05_9AGAR</name>
<feature type="region of interest" description="Disordered" evidence="1">
    <location>
        <begin position="113"/>
        <end position="169"/>
    </location>
</feature>
<feature type="region of interest" description="Disordered" evidence="1">
    <location>
        <begin position="199"/>
        <end position="219"/>
    </location>
</feature>
<organism evidence="2 3">
    <name type="scientific">Cylindrobasidium torrendii FP15055 ss-10</name>
    <dbReference type="NCBI Taxonomy" id="1314674"/>
    <lineage>
        <taxon>Eukaryota</taxon>
        <taxon>Fungi</taxon>
        <taxon>Dikarya</taxon>
        <taxon>Basidiomycota</taxon>
        <taxon>Agaricomycotina</taxon>
        <taxon>Agaricomycetes</taxon>
        <taxon>Agaricomycetidae</taxon>
        <taxon>Agaricales</taxon>
        <taxon>Marasmiineae</taxon>
        <taxon>Physalacriaceae</taxon>
        <taxon>Cylindrobasidium</taxon>
    </lineage>
</organism>
<sequence length="474" mass="52752">MALVVHHFSASDYDAFEDDDYLREIAAAVVEDSADLWIKTVDLGERDVNKLDAWAEANGLNDVFGLPHWDSGGSRWWWQPETEGEDKDVSMMEDGEHAHLDTAFISLDDEEEYFEQDSLDPRSHSSILSQMPKTSSRNAPMSHLRRSQTHTRGGRGGSLSSTSSSDIEFVDDSLRMDTDDEEPSGTTFFGQHHAEPYVQSNRSATRSSQTSRNAEVVPQHIGHVESMDDSINVWMDQDNSQDGSPAAQQSYAEDDSQVVLDSQSDDENVFLDSAANSGFSLDDSADFSIPTGHSNNGPILSRHMYRNTQQTDGYDSFDDRSERAAILKSAPASPVKFPTKARTPLSTPTRLMTRMSTGATSVDDSVDDPTPESPTRSSSWARPPPMGSPRKLKPISRFRHELLATKKPIMEEEDISQDASEIMSADDMTMYAIQRPEAVHTEEEEDEIADWDTSLASPVPSCIREILERESDDE</sequence>
<dbReference type="Proteomes" id="UP000054007">
    <property type="component" value="Unassembled WGS sequence"/>
</dbReference>
<proteinExistence type="predicted"/>
<feature type="region of interest" description="Disordered" evidence="1">
    <location>
        <begin position="235"/>
        <end position="257"/>
    </location>
</feature>
<feature type="compositionally biased region" description="Polar residues" evidence="1">
    <location>
        <begin position="237"/>
        <end position="251"/>
    </location>
</feature>
<feature type="region of interest" description="Disordered" evidence="1">
    <location>
        <begin position="328"/>
        <end position="397"/>
    </location>
</feature>
<keyword evidence="3" id="KW-1185">Reference proteome</keyword>
<feature type="compositionally biased region" description="Polar residues" evidence="1">
    <location>
        <begin position="199"/>
        <end position="213"/>
    </location>
</feature>
<dbReference type="AlphaFoldDB" id="A0A0D7BD05"/>
<dbReference type="EMBL" id="KN880511">
    <property type="protein sequence ID" value="KIY68049.1"/>
    <property type="molecule type" value="Genomic_DNA"/>
</dbReference>
<feature type="compositionally biased region" description="Basic residues" evidence="1">
    <location>
        <begin position="143"/>
        <end position="153"/>
    </location>
</feature>
<evidence type="ECO:0000256" key="1">
    <source>
        <dbReference type="SAM" id="MobiDB-lite"/>
    </source>
</evidence>
<feature type="compositionally biased region" description="Polar residues" evidence="1">
    <location>
        <begin position="344"/>
        <end position="363"/>
    </location>
</feature>
<evidence type="ECO:0000313" key="2">
    <source>
        <dbReference type="EMBL" id="KIY68049.1"/>
    </source>
</evidence>
<reference evidence="2 3" key="1">
    <citation type="journal article" date="2015" name="Fungal Genet. Biol.">
        <title>Evolution of novel wood decay mechanisms in Agaricales revealed by the genome sequences of Fistulina hepatica and Cylindrobasidium torrendii.</title>
        <authorList>
            <person name="Floudas D."/>
            <person name="Held B.W."/>
            <person name="Riley R."/>
            <person name="Nagy L.G."/>
            <person name="Koehler G."/>
            <person name="Ransdell A.S."/>
            <person name="Younus H."/>
            <person name="Chow J."/>
            <person name="Chiniquy J."/>
            <person name="Lipzen A."/>
            <person name="Tritt A."/>
            <person name="Sun H."/>
            <person name="Haridas S."/>
            <person name="LaButti K."/>
            <person name="Ohm R.A."/>
            <person name="Kues U."/>
            <person name="Blanchette R.A."/>
            <person name="Grigoriev I.V."/>
            <person name="Minto R.E."/>
            <person name="Hibbett D.S."/>
        </authorList>
    </citation>
    <scope>NUCLEOTIDE SEQUENCE [LARGE SCALE GENOMIC DNA]</scope>
    <source>
        <strain evidence="2 3">FP15055 ss-10</strain>
    </source>
</reference>
<accession>A0A0D7BD05</accession>
<feature type="compositionally biased region" description="Polar residues" evidence="1">
    <location>
        <begin position="124"/>
        <end position="139"/>
    </location>
</feature>